<keyword evidence="1" id="KW-0862">Zinc</keyword>
<evidence type="ECO:0000313" key="3">
    <source>
        <dbReference type="EMBL" id="CAK9160092.1"/>
    </source>
</evidence>
<dbReference type="Proteomes" id="UP001642360">
    <property type="component" value="Unassembled WGS sequence"/>
</dbReference>
<evidence type="ECO:0000313" key="4">
    <source>
        <dbReference type="Proteomes" id="UP001642360"/>
    </source>
</evidence>
<evidence type="ECO:0000256" key="1">
    <source>
        <dbReference type="PIRSR" id="PIRSR605019-1"/>
    </source>
</evidence>
<gene>
    <name evidence="3" type="ORF">ILEXP_LOCUS28821</name>
</gene>
<dbReference type="SUPFAM" id="SSF48150">
    <property type="entry name" value="DNA-glycosylase"/>
    <property type="match status" value="1"/>
</dbReference>
<dbReference type="InterPro" id="IPR005019">
    <property type="entry name" value="Adenine_glyco"/>
</dbReference>
<feature type="region of interest" description="Disordered" evidence="2">
    <location>
        <begin position="1"/>
        <end position="22"/>
    </location>
</feature>
<reference evidence="3 4" key="1">
    <citation type="submission" date="2024-02" db="EMBL/GenBank/DDBJ databases">
        <authorList>
            <person name="Vignale AGUSTIN F."/>
            <person name="Sosa J E."/>
            <person name="Modenutti C."/>
        </authorList>
    </citation>
    <scope>NUCLEOTIDE SEQUENCE [LARGE SCALE GENOMIC DNA]</scope>
</reference>
<evidence type="ECO:0000256" key="2">
    <source>
        <dbReference type="SAM" id="MobiDB-lite"/>
    </source>
</evidence>
<protein>
    <submittedName>
        <fullName evidence="3">Uncharacterized protein</fullName>
    </submittedName>
</protein>
<feature type="binding site" evidence="1">
    <location>
        <position position="340"/>
    </location>
    <ligand>
        <name>Zn(2+)</name>
        <dbReference type="ChEBI" id="CHEBI:29105"/>
    </ligand>
</feature>
<keyword evidence="1" id="KW-0479">Metal-binding</keyword>
<dbReference type="AlphaFoldDB" id="A0ABC8SZD3"/>
<feature type="binding site" evidence="1">
    <location>
        <position position="191"/>
    </location>
    <ligand>
        <name>Zn(2+)</name>
        <dbReference type="ChEBI" id="CHEBI:29105"/>
    </ligand>
</feature>
<accession>A0ABC8SZD3</accession>
<organism evidence="3 4">
    <name type="scientific">Ilex paraguariensis</name>
    <name type="common">yerba mate</name>
    <dbReference type="NCBI Taxonomy" id="185542"/>
    <lineage>
        <taxon>Eukaryota</taxon>
        <taxon>Viridiplantae</taxon>
        <taxon>Streptophyta</taxon>
        <taxon>Embryophyta</taxon>
        <taxon>Tracheophyta</taxon>
        <taxon>Spermatophyta</taxon>
        <taxon>Magnoliopsida</taxon>
        <taxon>eudicotyledons</taxon>
        <taxon>Gunneridae</taxon>
        <taxon>Pentapetalae</taxon>
        <taxon>asterids</taxon>
        <taxon>campanulids</taxon>
        <taxon>Aquifoliales</taxon>
        <taxon>Aquifoliaceae</taxon>
        <taxon>Ilex</taxon>
    </lineage>
</organism>
<proteinExistence type="predicted"/>
<sequence length="357" mass="40605">MSRENVRKTAVEKNRSASYEKEKPSHSFLFKHLKKVYPVGLHKSCSPLSLSSLSLSLSQNSNDSSLADSISPLDQKISLALRLIAPPERREVSVAKNVQQPASNPSEEGIKRCYWITKNNGKLNYLVKTHAIGFVSPASSINIMMPSFMLCFNHALRNGFYNHVAGFGINDSPNVEIELAQCADKVYVQFHDECWGVPVYDDNQLFELLALSGMLMDFNWTEILKRRDLFREAFAGFDPDTVAKMGEKKIMEIASNKAIMLAESRIAKEFGSFSSYMWGSVNYKPMINRYRYPRNVPLRTPKAEVISKDMLKRGFRFVGPVIVYSFMQAAGMTIDHLVDCFRYSECVNLAERPWRHV</sequence>
<dbReference type="PANTHER" id="PTHR31116:SF29">
    <property type="entry name" value="DNA GLYCOSYLASE SUPERFAMILY PROTEIN"/>
    <property type="match status" value="1"/>
</dbReference>
<dbReference type="InterPro" id="IPR011257">
    <property type="entry name" value="DNA_glycosylase"/>
</dbReference>
<dbReference type="Pfam" id="PF03352">
    <property type="entry name" value="Adenine_glyco"/>
    <property type="match status" value="1"/>
</dbReference>
<name>A0ABC8SZD3_9AQUA</name>
<feature type="binding site" evidence="1">
    <location>
        <position position="336"/>
    </location>
    <ligand>
        <name>Zn(2+)</name>
        <dbReference type="ChEBI" id="CHEBI:29105"/>
    </ligand>
</feature>
<dbReference type="Gene3D" id="1.10.340.30">
    <property type="entry name" value="Hypothetical protein, domain 2"/>
    <property type="match status" value="1"/>
</dbReference>
<keyword evidence="4" id="KW-1185">Reference proteome</keyword>
<comment type="caution">
    <text evidence="3">The sequence shown here is derived from an EMBL/GenBank/DDBJ whole genome shotgun (WGS) entry which is preliminary data.</text>
</comment>
<dbReference type="PANTHER" id="PTHR31116">
    <property type="entry name" value="OS04G0501200 PROTEIN"/>
    <property type="match status" value="1"/>
</dbReference>
<dbReference type="EMBL" id="CAUOFW020003465">
    <property type="protein sequence ID" value="CAK9160092.1"/>
    <property type="molecule type" value="Genomic_DNA"/>
</dbReference>